<proteinExistence type="inferred from homology"/>
<evidence type="ECO:0000256" key="4">
    <source>
        <dbReference type="ARBA" id="ARBA00022695"/>
    </source>
</evidence>
<dbReference type="Pfam" id="PF05066">
    <property type="entry name" value="HARE-HTH"/>
    <property type="match status" value="1"/>
</dbReference>
<feature type="domain" description="HTH HARE-type" evidence="8">
    <location>
        <begin position="32"/>
        <end position="99"/>
    </location>
</feature>
<dbReference type="AlphaFoldDB" id="A0A1B7KP35"/>
<keyword evidence="3 6" id="KW-0808">Transferase</keyword>
<evidence type="ECO:0000313" key="10">
    <source>
        <dbReference type="Proteomes" id="UP000078290"/>
    </source>
</evidence>
<dbReference type="GO" id="GO:0006355">
    <property type="term" value="P:regulation of DNA-templated transcription"/>
    <property type="evidence" value="ECO:0007669"/>
    <property type="project" value="UniProtKB-UniRule"/>
</dbReference>
<evidence type="ECO:0000259" key="8">
    <source>
        <dbReference type="PROSITE" id="PS51913"/>
    </source>
</evidence>
<comment type="caution">
    <text evidence="9">The sequence shown here is derived from an EMBL/GenBank/DDBJ whole genome shotgun (WGS) entry which is preliminary data.</text>
</comment>
<dbReference type="InterPro" id="IPR029757">
    <property type="entry name" value="RpoE"/>
</dbReference>
<dbReference type="Gene3D" id="1.10.10.1250">
    <property type="entry name" value="RNA polymerase, subunit delta, N-terminal domain"/>
    <property type="match status" value="1"/>
</dbReference>
<evidence type="ECO:0000256" key="3">
    <source>
        <dbReference type="ARBA" id="ARBA00022679"/>
    </source>
</evidence>
<evidence type="ECO:0000256" key="1">
    <source>
        <dbReference type="ARBA" id="ARBA00009828"/>
    </source>
</evidence>
<dbReference type="InterPro" id="IPR038087">
    <property type="entry name" value="RNAP_delta_N_dom_sf"/>
</dbReference>
<dbReference type="Proteomes" id="UP000078290">
    <property type="component" value="Unassembled WGS sequence"/>
</dbReference>
<gene>
    <name evidence="6" type="primary">rpoE</name>
    <name evidence="9" type="ORF">A7K69_13100</name>
</gene>
<evidence type="ECO:0000313" key="9">
    <source>
        <dbReference type="EMBL" id="OAT71843.1"/>
    </source>
</evidence>
<reference evidence="10" key="1">
    <citation type="submission" date="2016-05" db="EMBL/GenBank/DDBJ databases">
        <authorList>
            <person name="Wang W."/>
            <person name="Zhu L."/>
        </authorList>
    </citation>
    <scope>NUCLEOTIDE SEQUENCE [LARGE SCALE GENOMIC DNA]</scope>
    <source>
        <strain evidence="10">W-2</strain>
    </source>
</reference>
<comment type="subunit">
    <text evidence="6">RNAP is composed of a core of 2 alpha, a beta and a beta' subunits. The core is associated with a delta subunit and one of several sigma factors.</text>
</comment>
<evidence type="ECO:0000256" key="6">
    <source>
        <dbReference type="HAMAP-Rule" id="MF_00357"/>
    </source>
</evidence>
<dbReference type="GO" id="GO:0006351">
    <property type="term" value="P:DNA-templated transcription"/>
    <property type="evidence" value="ECO:0007669"/>
    <property type="project" value="InterPro"/>
</dbReference>
<evidence type="ECO:0000256" key="7">
    <source>
        <dbReference type="SAM" id="MobiDB-lite"/>
    </source>
</evidence>
<dbReference type="InterPro" id="IPR007759">
    <property type="entry name" value="Asxl_HARE-HTH"/>
</dbReference>
<name>A0A1B7KP35_PARTM</name>
<dbReference type="EMBL" id="LXMA01000041">
    <property type="protein sequence ID" value="OAT71843.1"/>
    <property type="molecule type" value="Genomic_DNA"/>
</dbReference>
<protein>
    <recommendedName>
        <fullName evidence="6">Probable DNA-directed RNA polymerase subunit delta</fullName>
    </recommendedName>
    <alternativeName>
        <fullName evidence="6">RNAP delta factor</fullName>
    </alternativeName>
</protein>
<keyword evidence="4 6" id="KW-0548">Nucleotidyltransferase</keyword>
<dbReference type="NCBIfam" id="TIGR04567">
    <property type="entry name" value="RNAP_delt_lowGC"/>
    <property type="match status" value="1"/>
</dbReference>
<organism evidence="9 10">
    <name type="scientific">Parageobacillus thermoglucosidasius</name>
    <name type="common">Geobacillus thermoglucosidasius</name>
    <dbReference type="NCBI Taxonomy" id="1426"/>
    <lineage>
        <taxon>Bacteria</taxon>
        <taxon>Bacillati</taxon>
        <taxon>Bacillota</taxon>
        <taxon>Bacilli</taxon>
        <taxon>Bacillales</taxon>
        <taxon>Anoxybacillaceae</taxon>
        <taxon>Parageobacillus</taxon>
    </lineage>
</organism>
<dbReference type="GO" id="GO:0000428">
    <property type="term" value="C:DNA-directed RNA polymerase complex"/>
    <property type="evidence" value="ECO:0007669"/>
    <property type="project" value="UniProtKB-KW"/>
</dbReference>
<accession>A0A1B7KP35</accession>
<feature type="region of interest" description="Disordered" evidence="7">
    <location>
        <begin position="168"/>
        <end position="200"/>
    </location>
</feature>
<evidence type="ECO:0000256" key="5">
    <source>
        <dbReference type="ARBA" id="ARBA00023163"/>
    </source>
</evidence>
<evidence type="ECO:0000256" key="2">
    <source>
        <dbReference type="ARBA" id="ARBA00022478"/>
    </source>
</evidence>
<keyword evidence="2 6" id="KW-0240">DNA-directed RNA polymerase</keyword>
<comment type="similarity">
    <text evidence="1 6">Belongs to the RpoE family.</text>
</comment>
<keyword evidence="5 6" id="KW-0804">Transcription</keyword>
<dbReference type="PROSITE" id="PS51913">
    <property type="entry name" value="HTH_HARE"/>
    <property type="match status" value="1"/>
</dbReference>
<dbReference type="HAMAP" id="MF_00357">
    <property type="entry name" value="RNApol_bact_RpoE"/>
    <property type="match status" value="1"/>
</dbReference>
<dbReference type="GO" id="GO:0003899">
    <property type="term" value="F:DNA-directed RNA polymerase activity"/>
    <property type="evidence" value="ECO:0007669"/>
    <property type="project" value="UniProtKB-UniRule"/>
</dbReference>
<comment type="function">
    <text evidence="6">Participates in both the initiation and recycling phases of transcription. In the presence of the delta subunit, RNAP displays an increased specificity of transcription, a decreased affinity for nucleic acids, and an increased efficiency of RNA synthesis because of enhanced recycling.</text>
</comment>
<sequence>MYSSHSFVSLLHRRGVPNLSLQQYSQEELREMSFVELASLVLSEKKEALSFQQLVNEVAALIGLSEQEIKKRLAQYYTDLNIDGRFICVGENVWGLRVWYPFDQTEDETVTITKPKKKKKAIDDYDDYDEIMDDEDIDYDDLDEFDEDVLDPDEDELLEDDEFGLGDEAFDEDLLGDDEFDLGDDELDEDLDIDDPEEEE</sequence>